<evidence type="ECO:0000313" key="1">
    <source>
        <dbReference type="EMBL" id="MBW4565029.1"/>
    </source>
</evidence>
<dbReference type="Pfam" id="PF13279">
    <property type="entry name" value="4HBT_2"/>
    <property type="match status" value="1"/>
</dbReference>
<proteinExistence type="predicted"/>
<reference evidence="1" key="2">
    <citation type="journal article" date="2022" name="Microbiol. Resour. Announc.">
        <title>Metagenome Sequencing to Explore Phylogenomics of Terrestrial Cyanobacteria.</title>
        <authorList>
            <person name="Ward R.D."/>
            <person name="Stajich J.E."/>
            <person name="Johansen J.R."/>
            <person name="Huntemann M."/>
            <person name="Clum A."/>
            <person name="Foster B."/>
            <person name="Foster B."/>
            <person name="Roux S."/>
            <person name="Palaniappan K."/>
            <person name="Varghese N."/>
            <person name="Mukherjee S."/>
            <person name="Reddy T.B.K."/>
            <person name="Daum C."/>
            <person name="Copeland A."/>
            <person name="Chen I.A."/>
            <person name="Ivanova N.N."/>
            <person name="Kyrpides N.C."/>
            <person name="Shapiro N."/>
            <person name="Eloe-Fadrosh E.A."/>
            <person name="Pietrasiak N."/>
        </authorList>
    </citation>
    <scope>NUCLEOTIDE SEQUENCE</scope>
    <source>
        <strain evidence="1">JT2-VF2</strain>
    </source>
</reference>
<dbReference type="EMBL" id="JAHHHN010000029">
    <property type="protein sequence ID" value="MBW4565029.1"/>
    <property type="molecule type" value="Genomic_DNA"/>
</dbReference>
<evidence type="ECO:0000313" key="2">
    <source>
        <dbReference type="Proteomes" id="UP000715781"/>
    </source>
</evidence>
<comment type="caution">
    <text evidence="1">The sequence shown here is derived from an EMBL/GenBank/DDBJ whole genome shotgun (WGS) entry which is preliminary data.</text>
</comment>
<dbReference type="InterPro" id="IPR029069">
    <property type="entry name" value="HotDog_dom_sf"/>
</dbReference>
<accession>A0A951Q314</accession>
<dbReference type="CDD" id="cd00586">
    <property type="entry name" value="4HBT"/>
    <property type="match status" value="1"/>
</dbReference>
<dbReference type="AlphaFoldDB" id="A0A951Q314"/>
<protein>
    <submittedName>
        <fullName evidence="1">Acyl-CoA thioesterase</fullName>
    </submittedName>
</protein>
<reference evidence="1" key="1">
    <citation type="submission" date="2021-05" db="EMBL/GenBank/DDBJ databases">
        <authorList>
            <person name="Pietrasiak N."/>
            <person name="Ward R."/>
            <person name="Stajich J.E."/>
            <person name="Kurbessoian T."/>
        </authorList>
    </citation>
    <scope>NUCLEOTIDE SEQUENCE</scope>
    <source>
        <strain evidence="1">JT2-VF2</strain>
    </source>
</reference>
<organism evidence="1 2">
    <name type="scientific">Mojavia pulchra JT2-VF2</name>
    <dbReference type="NCBI Taxonomy" id="287848"/>
    <lineage>
        <taxon>Bacteria</taxon>
        <taxon>Bacillati</taxon>
        <taxon>Cyanobacteriota</taxon>
        <taxon>Cyanophyceae</taxon>
        <taxon>Nostocales</taxon>
        <taxon>Nostocaceae</taxon>
    </lineage>
</organism>
<name>A0A951Q314_9NOST</name>
<dbReference type="SUPFAM" id="SSF54637">
    <property type="entry name" value="Thioesterase/thiol ester dehydrase-isomerase"/>
    <property type="match status" value="1"/>
</dbReference>
<dbReference type="Proteomes" id="UP000715781">
    <property type="component" value="Unassembled WGS sequence"/>
</dbReference>
<sequence>MKAYEYVHIVGFEETNLVGNVYYVNHLKWQGRCREMFLRDYAPTVLAELSQGLALATVRVSCEYFVELYAFDTIAIRMRLKELIQNRVTMLFEYWRLTNGNEELIACGEQQIACMRREGERMLPTPVPAALREALQPYADTRMGSGKQGVLG</sequence>
<dbReference type="Gene3D" id="3.10.129.10">
    <property type="entry name" value="Hotdog Thioesterase"/>
    <property type="match status" value="1"/>
</dbReference>
<gene>
    <name evidence="1" type="ORF">KME32_28795</name>
</gene>